<keyword evidence="3" id="KW-0809">Transit peptide</keyword>
<dbReference type="Proteomes" id="UP000694844">
    <property type="component" value="Chromosome 7"/>
</dbReference>
<evidence type="ECO:0000256" key="3">
    <source>
        <dbReference type="ARBA" id="ARBA00022946"/>
    </source>
</evidence>
<dbReference type="InterPro" id="IPR004087">
    <property type="entry name" value="KH_dom"/>
</dbReference>
<proteinExistence type="inferred from homology"/>
<dbReference type="InterPro" id="IPR036612">
    <property type="entry name" value="KH_dom_type_1_sf"/>
</dbReference>
<keyword evidence="4" id="KW-0689">Ribosomal protein</keyword>
<evidence type="ECO:0000256" key="8">
    <source>
        <dbReference type="ARBA" id="ARBA00035363"/>
    </source>
</evidence>
<keyword evidence="5" id="KW-0496">Mitochondrion</keyword>
<dbReference type="GeneID" id="111104044"/>
<dbReference type="AlphaFoldDB" id="A0A8B8APL2"/>
<sequence length="1271" mass="145566">MATSILRRSCYQRLQKFYVILNSSQNASFLRRDFMTPVCASSRFYSNTPSDNSGSVTGNKNENDSKKTVLLPEKSAQYLSDRINEIAEKTGTSLKLEDEKGTEGKIPLSITATSPKDILKAVTEINEVLQKNLVEARLGQPLQERLEELIYLPRHKAEFLFADNSSALLDLQNETGTQIKVLSDSEDEQVLLMLTATEQEAVDEVLIKIQEYAAKQKMHEEKLTVNHPATFSLLKELPNLRKQTGAKIHFQKQEEGGVFTFSGRNPAIVEKAKSKILEHLDSFKDRKFTFKTQGRKPWGVLIGKKGSNLKQLTNKIKEVDPSLNMKMESSKFDNNFDVVTLTATQAIDDEKFEAAANLISQEMAKIDQACEDETEEKKAVLLGEEEEVKVNQTCFFRVVKSLPHVEKETGTRITFKKSSGCIIIQGKNQTDIEKAKAKMQELERKRCMRTFTVQSNPGSFFPVLLGKSSAQFKQLLDSIQMLDPSLRLAYSSANKQVYLWGAQDMDHAKFMEAESIVSKRIEEIESRLETVEGDEKWGEESVLKTFSFQNTSLLPRLFAILIGSGGETINKLVESLKKLDPAFRLDAYSERNSIQLKGSKDLDPAKIEEAETIVLEKLAEIENFAGKNKSKAILDDKSKMKSFNFETPDEAVIGRLIGAKGERVRTLREMLRSIDRSFELAIDKNEKITRLYASKDIDDDTFEKGKAVMAKEIARVEEQASRMSQMRDSNMREIKIDMDLSEVPQFIGRLGSNIQRVETRLSAIDKLYKLETKLNAVILTAREEYFDAMLAVIEEEVEKIRLAENTFISPVQRPVSEQMASEASHIESFISDKKEHIPSELLYKRDFLMTLRMANGLSDPVDSVMEKIKTQAKKQGKKVEFSMLHRQLRVSCDSENDLDAFCKEIKKAFSRNSQRFTEAINITDSIWVSLLDGKMEDIEYEYGVKLYTYGWKMMDQDILEIEYVNVEDFDAARKAINDLHNPYLKSREITMHRSEVYYLLEDMGQPLRELMAETKTTIRTISKADGQKSVLVFGNDEKDIDAAIEKVRAISTNKKDLVKLVPKAKIRKPAERKRFNDERQELVYLVREALDKREITDTQEIDIPEDFSFSKVKPLNIWTKEDLKKPEREDPTDNLWYQLDKQGKEIHKLNVPTYNGFDDMIRLTKEGKMWHYPIDNEQGMEEEQAVSFADHVFFDDLLEDFPSSGPIRTFMEQVTVGLSQNPNLSVEEKREHIEWYKNYFQQKAEALKDTLGENVELKTLFSSETSKQTET</sequence>
<feature type="domain" description="K Homology" evidence="11">
    <location>
        <begin position="144"/>
        <end position="214"/>
    </location>
</feature>
<feature type="region of interest" description="Disordered" evidence="10">
    <location>
        <begin position="46"/>
        <end position="66"/>
    </location>
</feature>
<evidence type="ECO:0000256" key="5">
    <source>
        <dbReference type="ARBA" id="ARBA00023128"/>
    </source>
</evidence>
<evidence type="ECO:0000259" key="11">
    <source>
        <dbReference type="SMART" id="SM00322"/>
    </source>
</evidence>
<feature type="domain" description="K Homology" evidence="11">
    <location>
        <begin position="730"/>
        <end position="798"/>
    </location>
</feature>
<feature type="domain" description="K Homology" evidence="11">
    <location>
        <begin position="983"/>
        <end position="1052"/>
    </location>
</feature>
<feature type="domain" description="K Homology" evidence="11">
    <location>
        <begin position="639"/>
        <end position="721"/>
    </location>
</feature>
<dbReference type="OrthoDB" id="5989925at2759"/>
<dbReference type="GO" id="GO:0005763">
    <property type="term" value="C:mitochondrial small ribosomal subunit"/>
    <property type="evidence" value="ECO:0007669"/>
    <property type="project" value="InterPro"/>
</dbReference>
<evidence type="ECO:0000256" key="4">
    <source>
        <dbReference type="ARBA" id="ARBA00022980"/>
    </source>
</evidence>
<feature type="domain" description="K Homology" evidence="11">
    <location>
        <begin position="282"/>
        <end position="364"/>
    </location>
</feature>
<evidence type="ECO:0000256" key="7">
    <source>
        <dbReference type="ARBA" id="ARBA00035133"/>
    </source>
</evidence>
<comment type="subcellular location">
    <subcellularLocation>
        <location evidence="1">Mitochondrion</location>
    </subcellularLocation>
</comment>
<name>A0A8B8APL2_CRAVI</name>
<feature type="domain" description="K Homology" evidence="11">
    <location>
        <begin position="542"/>
        <end position="619"/>
    </location>
</feature>
<keyword evidence="6" id="KW-0687">Ribonucleoprotein</keyword>
<evidence type="ECO:0000313" key="12">
    <source>
        <dbReference type="Proteomes" id="UP000694844"/>
    </source>
</evidence>
<dbReference type="RefSeq" id="XP_022293457.1">
    <property type="nucleotide sequence ID" value="XM_022437749.1"/>
</dbReference>
<dbReference type="SMART" id="SM00322">
    <property type="entry name" value="KH"/>
    <property type="match status" value="7"/>
</dbReference>
<keyword evidence="12" id="KW-1185">Reference proteome</keyword>
<reference evidence="13" key="1">
    <citation type="submission" date="2025-08" db="UniProtKB">
        <authorList>
            <consortium name="RefSeq"/>
        </authorList>
    </citation>
    <scope>IDENTIFICATION</scope>
    <source>
        <tissue evidence="13">Whole sample</tissue>
    </source>
</reference>
<evidence type="ECO:0000256" key="10">
    <source>
        <dbReference type="SAM" id="MobiDB-lite"/>
    </source>
</evidence>
<protein>
    <recommendedName>
        <fullName evidence="7">Small ribosomal subunit protein mS31</fullName>
    </recommendedName>
    <alternativeName>
        <fullName evidence="8">28S ribosomal protein S31, mitochondrial</fullName>
    </alternativeName>
</protein>
<dbReference type="PANTHER" id="PTHR13231">
    <property type="entry name" value="MITOCHONDRIAL RIBOSOMAL PROTEIN S31"/>
    <property type="match status" value="1"/>
</dbReference>
<evidence type="ECO:0000256" key="9">
    <source>
        <dbReference type="PROSITE-ProRule" id="PRU00117"/>
    </source>
</evidence>
<dbReference type="Pfam" id="PF15433">
    <property type="entry name" value="MRP-S31"/>
    <property type="match status" value="1"/>
</dbReference>
<dbReference type="InterPro" id="IPR026299">
    <property type="entry name" value="MRP-S31"/>
</dbReference>
<dbReference type="PROSITE" id="PS50084">
    <property type="entry name" value="KH_TYPE_1"/>
    <property type="match status" value="2"/>
</dbReference>
<feature type="domain" description="K Homology" evidence="11">
    <location>
        <begin position="63"/>
        <end position="130"/>
    </location>
</feature>
<accession>A0A8B8APL2</accession>
<dbReference type="GO" id="GO:0003723">
    <property type="term" value="F:RNA binding"/>
    <property type="evidence" value="ECO:0007669"/>
    <property type="project" value="UniProtKB-UniRule"/>
</dbReference>
<feature type="compositionally biased region" description="Polar residues" evidence="10">
    <location>
        <begin position="46"/>
        <end position="60"/>
    </location>
</feature>
<gene>
    <name evidence="13" type="primary">LOC111104044</name>
</gene>
<dbReference type="SUPFAM" id="SSF54791">
    <property type="entry name" value="Eukaryotic type KH-domain (KH-domain type I)"/>
    <property type="match status" value="2"/>
</dbReference>
<dbReference type="PANTHER" id="PTHR13231:SF3">
    <property type="entry name" value="SMALL RIBOSOMAL SUBUNIT PROTEIN MS31"/>
    <property type="match status" value="1"/>
</dbReference>
<evidence type="ECO:0000256" key="2">
    <source>
        <dbReference type="ARBA" id="ARBA00011057"/>
    </source>
</evidence>
<dbReference type="Gene3D" id="3.30.310.210">
    <property type="match status" value="1"/>
</dbReference>
<organism evidence="12 13">
    <name type="scientific">Crassostrea virginica</name>
    <name type="common">Eastern oyster</name>
    <dbReference type="NCBI Taxonomy" id="6565"/>
    <lineage>
        <taxon>Eukaryota</taxon>
        <taxon>Metazoa</taxon>
        <taxon>Spiralia</taxon>
        <taxon>Lophotrochozoa</taxon>
        <taxon>Mollusca</taxon>
        <taxon>Bivalvia</taxon>
        <taxon>Autobranchia</taxon>
        <taxon>Pteriomorphia</taxon>
        <taxon>Ostreida</taxon>
        <taxon>Ostreoidea</taxon>
        <taxon>Ostreidae</taxon>
        <taxon>Crassostrea</taxon>
    </lineage>
</organism>
<dbReference type="GO" id="GO:0003735">
    <property type="term" value="F:structural constituent of ribosome"/>
    <property type="evidence" value="ECO:0007669"/>
    <property type="project" value="InterPro"/>
</dbReference>
<evidence type="ECO:0000256" key="6">
    <source>
        <dbReference type="ARBA" id="ARBA00023274"/>
    </source>
</evidence>
<evidence type="ECO:0000313" key="13">
    <source>
        <dbReference type="RefSeq" id="XP_022293457.1"/>
    </source>
</evidence>
<evidence type="ECO:0000256" key="1">
    <source>
        <dbReference type="ARBA" id="ARBA00004173"/>
    </source>
</evidence>
<keyword evidence="9" id="KW-0694">RNA-binding</keyword>
<comment type="similarity">
    <text evidence="2">Belongs to the mitochondrion-specific ribosomal protein mS31 family.</text>
</comment>